<evidence type="ECO:0000313" key="17">
    <source>
        <dbReference type="EMBL" id="XDK38014.1"/>
    </source>
</evidence>
<name>A0AB39I5C0_9PSED</name>
<evidence type="ECO:0000256" key="10">
    <source>
        <dbReference type="ARBA" id="ARBA00023077"/>
    </source>
</evidence>
<keyword evidence="8" id="KW-0408">Iron</keyword>
<evidence type="ECO:0000256" key="13">
    <source>
        <dbReference type="ARBA" id="ARBA00023237"/>
    </source>
</evidence>
<dbReference type="InterPro" id="IPR000531">
    <property type="entry name" value="Beta-barrel_TonB"/>
</dbReference>
<accession>A0AB39I5C0</accession>
<dbReference type="NCBIfam" id="TIGR01783">
    <property type="entry name" value="TonB-siderophor"/>
    <property type="match status" value="1"/>
</dbReference>
<dbReference type="RefSeq" id="WP_045189465.1">
    <property type="nucleotide sequence ID" value="NZ_CP162607.1"/>
</dbReference>
<dbReference type="Gene3D" id="3.55.50.30">
    <property type="match status" value="1"/>
</dbReference>
<keyword evidence="9" id="KW-0406">Ion transport</keyword>
<organism evidence="17">
    <name type="scientific">Pseudomonas sp. Hg7Tf</name>
    <dbReference type="NCBI Taxonomy" id="3236988"/>
    <lineage>
        <taxon>Bacteria</taxon>
        <taxon>Pseudomonadati</taxon>
        <taxon>Pseudomonadota</taxon>
        <taxon>Gammaproteobacteria</taxon>
        <taxon>Pseudomonadales</taxon>
        <taxon>Pseudomonadaceae</taxon>
        <taxon>Pseudomonas</taxon>
    </lineage>
</organism>
<dbReference type="AlphaFoldDB" id="A0AB39I5C0"/>
<evidence type="ECO:0000256" key="7">
    <source>
        <dbReference type="ARBA" id="ARBA00022729"/>
    </source>
</evidence>
<dbReference type="InterPro" id="IPR036942">
    <property type="entry name" value="Beta-barrel_TonB_sf"/>
</dbReference>
<evidence type="ECO:0000256" key="9">
    <source>
        <dbReference type="ARBA" id="ARBA00023065"/>
    </source>
</evidence>
<dbReference type="PANTHER" id="PTHR32552">
    <property type="entry name" value="FERRICHROME IRON RECEPTOR-RELATED"/>
    <property type="match status" value="1"/>
</dbReference>
<evidence type="ECO:0000256" key="12">
    <source>
        <dbReference type="ARBA" id="ARBA00023170"/>
    </source>
</evidence>
<keyword evidence="7" id="KW-0732">Signal</keyword>
<dbReference type="InterPro" id="IPR037066">
    <property type="entry name" value="Plug_dom_sf"/>
</dbReference>
<evidence type="ECO:0000256" key="1">
    <source>
        <dbReference type="ARBA" id="ARBA00004571"/>
    </source>
</evidence>
<reference evidence="17" key="1">
    <citation type="submission" date="2024-07" db="EMBL/GenBank/DDBJ databases">
        <title>Identification and characteristics of a novel species of coltsfoot's symbiotic bacteria.</title>
        <authorList>
            <person name="Juszczyk A."/>
            <person name="Jasielczuk I."/>
            <person name="Gurgul A."/>
            <person name="Rogala M."/>
            <person name="Kowalczyk A."/>
            <person name="Szmatola T."/>
            <person name="Kosecka-Strojek M."/>
            <person name="Arent Z."/>
            <person name="Latowski D."/>
        </authorList>
    </citation>
    <scope>NUCLEOTIDE SEQUENCE</scope>
    <source>
        <strain evidence="17">Hg7Tf</strain>
    </source>
</reference>
<evidence type="ECO:0000256" key="5">
    <source>
        <dbReference type="ARBA" id="ARBA00022496"/>
    </source>
</evidence>
<dbReference type="FunFam" id="2.170.130.10:FF:000010">
    <property type="entry name" value="Ferripyoverdine receptor"/>
    <property type="match status" value="1"/>
</dbReference>
<evidence type="ECO:0000256" key="6">
    <source>
        <dbReference type="ARBA" id="ARBA00022692"/>
    </source>
</evidence>
<keyword evidence="6 14" id="KW-0812">Transmembrane</keyword>
<keyword evidence="13 14" id="KW-0998">Cell outer membrane</keyword>
<dbReference type="PANTHER" id="PTHR32552:SF74">
    <property type="entry name" value="HYDROXAMATE SIDEROPHORE RECEPTOR FHUE"/>
    <property type="match status" value="1"/>
</dbReference>
<proteinExistence type="inferred from homology"/>
<dbReference type="GO" id="GO:0009279">
    <property type="term" value="C:cell outer membrane"/>
    <property type="evidence" value="ECO:0007669"/>
    <property type="project" value="UniProtKB-SubCell"/>
</dbReference>
<dbReference type="InterPro" id="IPR039426">
    <property type="entry name" value="TonB-dep_rcpt-like"/>
</dbReference>
<dbReference type="GO" id="GO:0015344">
    <property type="term" value="F:siderophore uptake transmembrane transporter activity"/>
    <property type="evidence" value="ECO:0007669"/>
    <property type="project" value="TreeGrafter"/>
</dbReference>
<dbReference type="CDD" id="cd01347">
    <property type="entry name" value="ligand_gated_channel"/>
    <property type="match status" value="1"/>
</dbReference>
<keyword evidence="10 15" id="KW-0798">TonB box</keyword>
<dbReference type="EMBL" id="CP162607">
    <property type="protein sequence ID" value="XDK38014.1"/>
    <property type="molecule type" value="Genomic_DNA"/>
</dbReference>
<dbReference type="SUPFAM" id="SSF56935">
    <property type="entry name" value="Porins"/>
    <property type="match status" value="1"/>
</dbReference>
<gene>
    <name evidence="17" type="ORF">AB4Y39_04870</name>
</gene>
<comment type="subcellular location">
    <subcellularLocation>
        <location evidence="1 14">Cell outer membrane</location>
        <topology evidence="1 14">Multi-pass membrane protein</topology>
    </subcellularLocation>
</comment>
<comment type="similarity">
    <text evidence="2 14 15">Belongs to the TonB-dependent receptor family.</text>
</comment>
<evidence type="ECO:0000259" key="16">
    <source>
        <dbReference type="SMART" id="SM00965"/>
    </source>
</evidence>
<evidence type="ECO:0000256" key="4">
    <source>
        <dbReference type="ARBA" id="ARBA00022452"/>
    </source>
</evidence>
<evidence type="ECO:0000256" key="3">
    <source>
        <dbReference type="ARBA" id="ARBA00022448"/>
    </source>
</evidence>
<sequence length="845" mass="93650">MKSDQPRLARRPSIWERAHWRTSASAVVLGLALGMAGAAQAESKQVNIPSAPLSEALTQLGQQTGLQLLFEPGLVSGKRSTAVSGNMEPRAALDIMLRDAGLSYRIESDTVIISNTASTGAAVELGSTSIVGQGMGEATENSGSYTTGLVSVGSKTPVSLKDTPQTVSVITQKMIEDQRITTLPEAMKRAPGITLRNNNYHSQQFYSRGFGIDNVQIDGAAPMDIGTGVGTFYSDRIYDMAAYDHVEVLRGSSGLLAGTGDPGGVVNLVRKRPLDHYQLKLNTSAGSWDNYRSEVDLTGPLAFDGKLRGRMVAAYTDRQYFMDNRSTEKPFLYGVLEADVTDDTMLTFGGSYDKVKENGTGDGLPRYSTGGDLGLPRHTWYTTNQAWSDSYTREWFAKLDHYFNEDWKLNTSYTYSYNDSTTEGIIPYGSVDENTNTGPYWWGSYVSSWSKQSVFDINLSGGFEAFNRRHEVLFGADYQKVTSRWRAAQGMLGKGGMIDLWDPQSTPLTSDESNHNFYRDYSPNQREQYGVYSTVRLQLTDPLKLVVGARAQRYKFEQTYSTRAPAGTGPWVEKDTVEDREPTTLVPFGGLIYALNDQWSTYVSYAEVFKPQAQKLKGPTNNMSSIEPMTGKTYETGIKGELLDGRMNVSAALFYTTREHQAAKDPAYPDAQPSYSGSCCFLAQDKITSKGVDLEATGEITPGWEVLAGYTYNQVNNDTEETLYSTVTPKHLLKLWTMYTLPGDFSDWRVGGGVTAQSATYVEGESYRFDSNWNVIDSQPYKFSQAGYAVYDAMVEYKVDDNWTVAVNGNNLFDRKYYASVGTSEYGNYYGEPRNFTLTLRGTFE</sequence>
<dbReference type="Pfam" id="PF07715">
    <property type="entry name" value="Plug"/>
    <property type="match status" value="1"/>
</dbReference>
<keyword evidence="5" id="KW-0410">Iron transport</keyword>
<dbReference type="GO" id="GO:0038023">
    <property type="term" value="F:signaling receptor activity"/>
    <property type="evidence" value="ECO:0007669"/>
    <property type="project" value="InterPro"/>
</dbReference>
<dbReference type="Pfam" id="PF07660">
    <property type="entry name" value="STN"/>
    <property type="match status" value="1"/>
</dbReference>
<protein>
    <submittedName>
        <fullName evidence="17">TonB-dependent siderophore receptor</fullName>
    </submittedName>
</protein>
<dbReference type="Pfam" id="PF00593">
    <property type="entry name" value="TonB_dep_Rec_b-barrel"/>
    <property type="match status" value="1"/>
</dbReference>
<feature type="domain" description="Secretin/TonB short N-terminal" evidence="16">
    <location>
        <begin position="66"/>
        <end position="116"/>
    </location>
</feature>
<dbReference type="PROSITE" id="PS52016">
    <property type="entry name" value="TONB_DEPENDENT_REC_3"/>
    <property type="match status" value="1"/>
</dbReference>
<dbReference type="Gene3D" id="2.170.130.10">
    <property type="entry name" value="TonB-dependent receptor, plug domain"/>
    <property type="match status" value="1"/>
</dbReference>
<dbReference type="InterPro" id="IPR011662">
    <property type="entry name" value="Secretin/TonB_short_N"/>
</dbReference>
<dbReference type="GO" id="GO:0015891">
    <property type="term" value="P:siderophore transport"/>
    <property type="evidence" value="ECO:0007669"/>
    <property type="project" value="InterPro"/>
</dbReference>
<dbReference type="SMART" id="SM00965">
    <property type="entry name" value="STN"/>
    <property type="match status" value="1"/>
</dbReference>
<dbReference type="InterPro" id="IPR012910">
    <property type="entry name" value="Plug_dom"/>
</dbReference>
<evidence type="ECO:0000256" key="2">
    <source>
        <dbReference type="ARBA" id="ARBA00009810"/>
    </source>
</evidence>
<evidence type="ECO:0000256" key="8">
    <source>
        <dbReference type="ARBA" id="ARBA00023004"/>
    </source>
</evidence>
<keyword evidence="11 14" id="KW-0472">Membrane</keyword>
<dbReference type="InterPro" id="IPR010105">
    <property type="entry name" value="TonB_sidphr_rcpt"/>
</dbReference>
<evidence type="ECO:0000256" key="15">
    <source>
        <dbReference type="RuleBase" id="RU003357"/>
    </source>
</evidence>
<keyword evidence="3 14" id="KW-0813">Transport</keyword>
<dbReference type="Gene3D" id="2.40.170.20">
    <property type="entry name" value="TonB-dependent receptor, beta-barrel domain"/>
    <property type="match status" value="1"/>
</dbReference>
<keyword evidence="4 14" id="KW-1134">Transmembrane beta strand</keyword>
<keyword evidence="12 17" id="KW-0675">Receptor</keyword>
<evidence type="ECO:0000256" key="11">
    <source>
        <dbReference type="ARBA" id="ARBA00023136"/>
    </source>
</evidence>
<evidence type="ECO:0000256" key="14">
    <source>
        <dbReference type="PROSITE-ProRule" id="PRU01360"/>
    </source>
</evidence>